<feature type="chain" id="PRO_5039038493" evidence="3">
    <location>
        <begin position="35"/>
        <end position="404"/>
    </location>
</feature>
<comment type="similarity">
    <text evidence="1">Belongs to the leucine-binding protein family.</text>
</comment>
<keyword evidence="6" id="KW-1185">Reference proteome</keyword>
<dbReference type="PROSITE" id="PS51257">
    <property type="entry name" value="PROKAR_LIPOPROTEIN"/>
    <property type="match status" value="1"/>
</dbReference>
<dbReference type="PANTHER" id="PTHR47235">
    <property type="entry name" value="BLR6548 PROTEIN"/>
    <property type="match status" value="1"/>
</dbReference>
<feature type="signal peptide" evidence="3">
    <location>
        <begin position="1"/>
        <end position="34"/>
    </location>
</feature>
<dbReference type="RefSeq" id="WP_142054916.1">
    <property type="nucleotide sequence ID" value="NZ_VFPA01000002.1"/>
</dbReference>
<dbReference type="Proteomes" id="UP000315677">
    <property type="component" value="Unassembled WGS sequence"/>
</dbReference>
<evidence type="ECO:0000256" key="2">
    <source>
        <dbReference type="ARBA" id="ARBA00022729"/>
    </source>
</evidence>
<organism evidence="5 6">
    <name type="scientific">Pseudonocardia kunmingensis</name>
    <dbReference type="NCBI Taxonomy" id="630975"/>
    <lineage>
        <taxon>Bacteria</taxon>
        <taxon>Bacillati</taxon>
        <taxon>Actinomycetota</taxon>
        <taxon>Actinomycetes</taxon>
        <taxon>Pseudonocardiales</taxon>
        <taxon>Pseudonocardiaceae</taxon>
        <taxon>Pseudonocardia</taxon>
    </lineage>
</organism>
<dbReference type="OrthoDB" id="26870at2"/>
<dbReference type="Pfam" id="PF13458">
    <property type="entry name" value="Peripla_BP_6"/>
    <property type="match status" value="1"/>
</dbReference>
<keyword evidence="2 3" id="KW-0732">Signal</keyword>
<dbReference type="InterPro" id="IPR028081">
    <property type="entry name" value="Leu-bd"/>
</dbReference>
<name>A0A543DP49_9PSEU</name>
<accession>A0A543DP49</accession>
<proteinExistence type="inferred from homology"/>
<reference evidence="5 6" key="1">
    <citation type="submission" date="2019-06" db="EMBL/GenBank/DDBJ databases">
        <title>Sequencing the genomes of 1000 actinobacteria strains.</title>
        <authorList>
            <person name="Klenk H.-P."/>
        </authorList>
    </citation>
    <scope>NUCLEOTIDE SEQUENCE [LARGE SCALE GENOMIC DNA]</scope>
    <source>
        <strain evidence="5 6">DSM 45301</strain>
    </source>
</reference>
<dbReference type="AlphaFoldDB" id="A0A543DP49"/>
<evidence type="ECO:0000256" key="3">
    <source>
        <dbReference type="SAM" id="SignalP"/>
    </source>
</evidence>
<dbReference type="EMBL" id="VFPA01000002">
    <property type="protein sequence ID" value="TQM11075.1"/>
    <property type="molecule type" value="Genomic_DNA"/>
</dbReference>
<evidence type="ECO:0000313" key="6">
    <source>
        <dbReference type="Proteomes" id="UP000315677"/>
    </source>
</evidence>
<feature type="domain" description="Leucine-binding protein" evidence="4">
    <location>
        <begin position="50"/>
        <end position="389"/>
    </location>
</feature>
<evidence type="ECO:0000313" key="5">
    <source>
        <dbReference type="EMBL" id="TQM11075.1"/>
    </source>
</evidence>
<dbReference type="Gene3D" id="3.40.50.2300">
    <property type="match status" value="2"/>
</dbReference>
<sequence length="404" mass="41514">MRHATTSDLRPPTRRRVSPLVAAAGLLLAAGCAAGGGGAAGEASGVAEETLTVGVTNALTGAAGAVCAPFSNGTQAWFEHVNGQGGVAGRQIEYTVLDDAYSASRAVGNVRQLQNEPVFAVVGGCGTVQAGAIYSGLDEAGIPYLFPYAGLRDLIEPVKRNVFAMMPMYEDQINALVPFAFSERGPGSVYAAVNQWPGYESAIANARDRATEGGGTFAGETVEEVGTTDYTPAALKVKAAGPDYVVVDMAGTDAVKFVDALVAQQAVPRKAVLGVSTLATKQFAGAYDTSVADRLLVASPLQLPAGEGSECAAALESAGVEAEPATIYGCAQGLLFTEAVEQTQPLTREGLVATLEGFDERTLDPALPPVSLSADDHLGLENVFVVRLDGREFSTAAQVPISAG</sequence>
<comment type="caution">
    <text evidence="5">The sequence shown here is derived from an EMBL/GenBank/DDBJ whole genome shotgun (WGS) entry which is preliminary data.</text>
</comment>
<protein>
    <submittedName>
        <fullName evidence="5">Amino acid/amide ABC transporter substrate-binding protein (HAAT family)</fullName>
    </submittedName>
</protein>
<dbReference type="PANTHER" id="PTHR47235:SF1">
    <property type="entry name" value="BLR6548 PROTEIN"/>
    <property type="match status" value="1"/>
</dbReference>
<evidence type="ECO:0000259" key="4">
    <source>
        <dbReference type="Pfam" id="PF13458"/>
    </source>
</evidence>
<dbReference type="InterPro" id="IPR028082">
    <property type="entry name" value="Peripla_BP_I"/>
</dbReference>
<dbReference type="SUPFAM" id="SSF53822">
    <property type="entry name" value="Periplasmic binding protein-like I"/>
    <property type="match status" value="1"/>
</dbReference>
<evidence type="ECO:0000256" key="1">
    <source>
        <dbReference type="ARBA" id="ARBA00010062"/>
    </source>
</evidence>
<gene>
    <name evidence="5" type="ORF">FB558_3617</name>
</gene>